<protein>
    <submittedName>
        <fullName evidence="2">Uncharacterized protein</fullName>
    </submittedName>
</protein>
<comment type="caution">
    <text evidence="2">The sequence shown here is derived from an EMBL/GenBank/DDBJ whole genome shotgun (WGS) entry which is preliminary data.</text>
</comment>
<keyword evidence="1" id="KW-0175">Coiled coil</keyword>
<reference evidence="2" key="1">
    <citation type="journal article" date="2015" name="Nature">
        <title>Complex archaea that bridge the gap between prokaryotes and eukaryotes.</title>
        <authorList>
            <person name="Spang A."/>
            <person name="Saw J.H."/>
            <person name="Jorgensen S.L."/>
            <person name="Zaremba-Niedzwiedzka K."/>
            <person name="Martijn J."/>
            <person name="Lind A.E."/>
            <person name="van Eijk R."/>
            <person name="Schleper C."/>
            <person name="Guy L."/>
            <person name="Ettema T.J."/>
        </authorList>
    </citation>
    <scope>NUCLEOTIDE SEQUENCE</scope>
</reference>
<dbReference type="EMBL" id="LAZR01027742">
    <property type="protein sequence ID" value="KKL64782.1"/>
    <property type="molecule type" value="Genomic_DNA"/>
</dbReference>
<feature type="coiled-coil region" evidence="1">
    <location>
        <begin position="87"/>
        <end position="114"/>
    </location>
</feature>
<evidence type="ECO:0000313" key="2">
    <source>
        <dbReference type="EMBL" id="KKL64782.1"/>
    </source>
</evidence>
<proteinExistence type="predicted"/>
<accession>A0A0F9GNU8</accession>
<gene>
    <name evidence="2" type="ORF">LCGC14_2161540</name>
</gene>
<dbReference type="AlphaFoldDB" id="A0A0F9GNU8"/>
<name>A0A0F9GNU8_9ZZZZ</name>
<evidence type="ECO:0000256" key="1">
    <source>
        <dbReference type="SAM" id="Coils"/>
    </source>
</evidence>
<organism evidence="2">
    <name type="scientific">marine sediment metagenome</name>
    <dbReference type="NCBI Taxonomy" id="412755"/>
    <lineage>
        <taxon>unclassified sequences</taxon>
        <taxon>metagenomes</taxon>
        <taxon>ecological metagenomes</taxon>
    </lineage>
</organism>
<sequence length="121" mass="12954">MTDFGIYTKNADIQAEAGTNANATEKATAATDVYVLNVESTINVLSNFNWSDAFGTLNADVKSAVTLYTASGVAQDAINYDSDAIGQSTAELRLDKLESNIRKALKAIKEKSKQAWAVDVT</sequence>